<feature type="domain" description="FMN-binding" evidence="3">
    <location>
        <begin position="396"/>
        <end position="469"/>
    </location>
</feature>
<dbReference type="Pfam" id="PF04205">
    <property type="entry name" value="FMN_bind"/>
    <property type="match status" value="4"/>
</dbReference>
<dbReference type="InterPro" id="IPR007329">
    <property type="entry name" value="FMN-bd"/>
</dbReference>
<keyword evidence="1" id="KW-0175">Coiled coil</keyword>
<feature type="domain" description="FMN-binding" evidence="3">
    <location>
        <begin position="262"/>
        <end position="335"/>
    </location>
</feature>
<evidence type="ECO:0000313" key="4">
    <source>
        <dbReference type="EMBL" id="EFM64370.1"/>
    </source>
</evidence>
<evidence type="ECO:0000313" key="5">
    <source>
        <dbReference type="Proteomes" id="UP000003244"/>
    </source>
</evidence>
<evidence type="ECO:0000259" key="3">
    <source>
        <dbReference type="SMART" id="SM00900"/>
    </source>
</evidence>
<dbReference type="Gene3D" id="3.90.1010.20">
    <property type="match status" value="4"/>
</dbReference>
<feature type="coiled-coil region" evidence="1">
    <location>
        <begin position="476"/>
        <end position="510"/>
    </location>
</feature>
<proteinExistence type="predicted"/>
<protein>
    <submittedName>
        <fullName evidence="4">FMN-binding domain protein</fullName>
    </submittedName>
</protein>
<dbReference type="PANTHER" id="PTHR23159:SF31">
    <property type="entry name" value="CENTROSOME-ASSOCIATED PROTEIN CEP250 ISOFORM X1"/>
    <property type="match status" value="1"/>
</dbReference>
<dbReference type="GO" id="GO:0010181">
    <property type="term" value="F:FMN binding"/>
    <property type="evidence" value="ECO:0007669"/>
    <property type="project" value="InterPro"/>
</dbReference>
<dbReference type="AlphaFoldDB" id="E0E3Y2"/>
<dbReference type="Proteomes" id="UP000003244">
    <property type="component" value="Unassembled WGS sequence"/>
</dbReference>
<feature type="compositionally biased region" description="Polar residues" evidence="2">
    <location>
        <begin position="215"/>
        <end position="225"/>
    </location>
</feature>
<evidence type="ECO:0000256" key="1">
    <source>
        <dbReference type="SAM" id="Coils"/>
    </source>
</evidence>
<comment type="caution">
    <text evidence="4">The sequence shown here is derived from an EMBL/GenBank/DDBJ whole genome shotgun (WGS) entry which is preliminary data.</text>
</comment>
<dbReference type="GeneID" id="84800979"/>
<feature type="compositionally biased region" description="Low complexity" evidence="2">
    <location>
        <begin position="83"/>
        <end position="110"/>
    </location>
</feature>
<accession>E0E3Y2</accession>
<dbReference type="GO" id="GO:0016020">
    <property type="term" value="C:membrane"/>
    <property type="evidence" value="ECO:0007669"/>
    <property type="project" value="InterPro"/>
</dbReference>
<feature type="region of interest" description="Disordered" evidence="2">
    <location>
        <begin position="42"/>
        <end position="110"/>
    </location>
</feature>
<dbReference type="EMBL" id="ADGQ01000060">
    <property type="protein sequence ID" value="EFM64370.1"/>
    <property type="molecule type" value="Genomic_DNA"/>
</dbReference>
<dbReference type="RefSeq" id="WP_007789953.1">
    <property type="nucleotide sequence ID" value="NZ_ADGQ01000060.1"/>
</dbReference>
<dbReference type="PANTHER" id="PTHR23159">
    <property type="entry name" value="CENTROSOMAL PROTEIN 2"/>
    <property type="match status" value="1"/>
</dbReference>
<dbReference type="STRING" id="596315.HMPREF0634_0624"/>
<dbReference type="SMART" id="SM00900">
    <property type="entry name" value="FMN_bind"/>
    <property type="match status" value="4"/>
</dbReference>
<feature type="domain" description="FMN-binding" evidence="3">
    <location>
        <begin position="538"/>
        <end position="614"/>
    </location>
</feature>
<gene>
    <name evidence="4" type="ORF">HMPREF0634_0624</name>
</gene>
<dbReference type="eggNOG" id="COG3976">
    <property type="taxonomic scope" value="Bacteria"/>
</dbReference>
<organism evidence="4 5">
    <name type="scientific">Peptostreptococcus stomatis DSM 17678</name>
    <dbReference type="NCBI Taxonomy" id="596315"/>
    <lineage>
        <taxon>Bacteria</taxon>
        <taxon>Bacillati</taxon>
        <taxon>Bacillota</taxon>
        <taxon>Clostridia</taxon>
        <taxon>Peptostreptococcales</taxon>
        <taxon>Peptostreptococcaceae</taxon>
        <taxon>Peptostreptococcus</taxon>
    </lineage>
</organism>
<feature type="region of interest" description="Disordered" evidence="2">
    <location>
        <begin position="199"/>
        <end position="228"/>
    </location>
</feature>
<name>E0E3Y2_9FIRM</name>
<reference evidence="4 5" key="1">
    <citation type="submission" date="2010-08" db="EMBL/GenBank/DDBJ databases">
        <authorList>
            <person name="Harkins D.M."/>
            <person name="Madupu R."/>
            <person name="Durkin A.S."/>
            <person name="Torralba M."/>
            <person name="Methe B."/>
            <person name="Sutton G.G."/>
            <person name="Nelson K.E."/>
        </authorList>
    </citation>
    <scope>NUCLEOTIDE SEQUENCE [LARGE SCALE GENOMIC DNA]</scope>
    <source>
        <strain evidence="4 5">DSM 17678</strain>
    </source>
</reference>
<sequence>MSKNINKFILISIIMSVFIGVTGYSLGMSLGKNSIVKQPLPIDNNVADNKESNDNDEDKNTSGESSSSDTGKTSKNDNKNSKNKNSSSGSSSGRSSRGGSSSSASSANTSIPSKLKDGVYYGSAKGYGGDIKVKVTVSNGKISDIKVENHSETPEYYDRCSGIIPNIISSQSTNVDGVSGATFTSNGIKSAVANALKNAGASTGSASGGGSGAGNEQSAEKPNQSADKEEIKKLKKQIEELQNSNDVSGKLKDGKYEGTGTGFKSTIKVEVVVKGGKIESIKVVENGDDHDYFEKAKALISSIISKQTTKVDSVSGATFSSNGIKSAVRAALKKAGSSSEGDNNEELNKELSKIREENRNLSELLKSLNNKIEELQNSNDTTGKLKDGKYEGSGVGFKSTIKVEVEIKGGKIESIKVIENGDDHDYFEKAKALIQSIISTQSTKVDSISGATRSSDGIKSAVRDALKKATTSNGNSGELGQELSKLQEENKKLNELIKTLKEKIEKLEKDPQNPGHKAYNDGNYTGVNTYILDADKIERNISVDVQILEGKIKNVSVISIEPVTEADKRFIDDAKKGVIPKIIEKNTTSVDAVSGATYTSNGIKDAVNDALKKAANPSVNPTSDDLKNQLKQAIEEKEKVEKEKEALEAQNTNLREENTSLKSAVEELKKKINETPSSLPSATKAMHENIMSTLNGAMGVEKVKTN</sequence>
<feature type="domain" description="FMN-binding" evidence="3">
    <location>
        <begin position="126"/>
        <end position="199"/>
    </location>
</feature>
<feature type="region of interest" description="Disordered" evidence="2">
    <location>
        <begin position="639"/>
        <end position="658"/>
    </location>
</feature>
<feature type="coiled-coil region" evidence="1">
    <location>
        <begin position="337"/>
        <end position="385"/>
    </location>
</feature>
<evidence type="ECO:0000256" key="2">
    <source>
        <dbReference type="SAM" id="MobiDB-lite"/>
    </source>
</evidence>
<feature type="compositionally biased region" description="Basic and acidic residues" evidence="2">
    <location>
        <begin position="48"/>
        <end position="61"/>
    </location>
</feature>
<dbReference type="OrthoDB" id="9806398at2"/>
<keyword evidence="5" id="KW-1185">Reference proteome</keyword>